<dbReference type="Proteomes" id="UP000271003">
    <property type="component" value="Chromosome"/>
</dbReference>
<dbReference type="InterPro" id="IPR037185">
    <property type="entry name" value="EmrE-like"/>
</dbReference>
<dbReference type="PANTHER" id="PTHR32322">
    <property type="entry name" value="INNER MEMBRANE TRANSPORTER"/>
    <property type="match status" value="1"/>
</dbReference>
<evidence type="ECO:0000256" key="1">
    <source>
        <dbReference type="ARBA" id="ARBA00004141"/>
    </source>
</evidence>
<evidence type="ECO:0000259" key="7">
    <source>
        <dbReference type="Pfam" id="PF00892"/>
    </source>
</evidence>
<dbReference type="EMBL" id="AP018786">
    <property type="protein sequence ID" value="BBF23220.1"/>
    <property type="molecule type" value="Genomic_DNA"/>
</dbReference>
<organism evidence="8 9">
    <name type="scientific">Sutterella megalosphaeroides</name>
    <dbReference type="NCBI Taxonomy" id="2494234"/>
    <lineage>
        <taxon>Bacteria</taxon>
        <taxon>Pseudomonadati</taxon>
        <taxon>Pseudomonadota</taxon>
        <taxon>Betaproteobacteria</taxon>
        <taxon>Burkholderiales</taxon>
        <taxon>Sutterellaceae</taxon>
        <taxon>Sutterella</taxon>
    </lineage>
</organism>
<evidence type="ECO:0000313" key="9">
    <source>
        <dbReference type="Proteomes" id="UP000271003"/>
    </source>
</evidence>
<keyword evidence="5 6" id="KW-0472">Membrane</keyword>
<feature type="transmembrane region" description="Helical" evidence="6">
    <location>
        <begin position="208"/>
        <end position="226"/>
    </location>
</feature>
<evidence type="ECO:0000256" key="2">
    <source>
        <dbReference type="ARBA" id="ARBA00007362"/>
    </source>
</evidence>
<feature type="domain" description="EamA" evidence="7">
    <location>
        <begin position="144"/>
        <end position="278"/>
    </location>
</feature>
<dbReference type="InterPro" id="IPR000620">
    <property type="entry name" value="EamA_dom"/>
</dbReference>
<dbReference type="KEGG" id="sutt:SUTMEG_11110"/>
<dbReference type="OrthoDB" id="184388at2"/>
<dbReference type="AlphaFoldDB" id="A0A2Z6IBB4"/>
<comment type="similarity">
    <text evidence="2">Belongs to the EamA transporter family.</text>
</comment>
<dbReference type="GO" id="GO:0016020">
    <property type="term" value="C:membrane"/>
    <property type="evidence" value="ECO:0007669"/>
    <property type="project" value="UniProtKB-SubCell"/>
</dbReference>
<dbReference type="Pfam" id="PF00892">
    <property type="entry name" value="EamA"/>
    <property type="match status" value="2"/>
</dbReference>
<name>A0A2Z6IBB4_9BURK</name>
<sequence length="294" mass="31906">MALCFIWGLQQVAIKAAAPEVSTMLQVSVRSALSCLLLLAWNRFVSKEPWTPGVKPFHGFLTGLFFAGEFFFVAEGLRYTSASHMAVLLYTAPLFAAVGLAFKLPEERLSAFQWAGVATSFAGIVLAFGVPALLSEHELGADWLWGDFLGLCSGLSWGLTTITIRTTTMSRASSGQLLFWQLATGFAILFPCAFLMGETRFEPGVVGWSSLLFQIFVVSFASYLIWCGMLRRYLAARLGVLVFATPLFGVVMGVVMLGESVDGWFAAGAALVLAGVVAVQCENRIREFLGLKSH</sequence>
<feature type="transmembrane region" description="Helical" evidence="6">
    <location>
        <begin position="145"/>
        <end position="165"/>
    </location>
</feature>
<feature type="transmembrane region" description="Helical" evidence="6">
    <location>
        <begin position="177"/>
        <end position="196"/>
    </location>
</feature>
<keyword evidence="9" id="KW-1185">Reference proteome</keyword>
<feature type="transmembrane region" description="Helical" evidence="6">
    <location>
        <begin position="114"/>
        <end position="133"/>
    </location>
</feature>
<evidence type="ECO:0000256" key="3">
    <source>
        <dbReference type="ARBA" id="ARBA00022692"/>
    </source>
</evidence>
<keyword evidence="4 6" id="KW-1133">Transmembrane helix</keyword>
<protein>
    <submittedName>
        <fullName evidence="8">Membrane protein</fullName>
    </submittedName>
</protein>
<keyword evidence="3 6" id="KW-0812">Transmembrane</keyword>
<feature type="transmembrane region" description="Helical" evidence="6">
    <location>
        <begin position="83"/>
        <end position="102"/>
    </location>
</feature>
<feature type="domain" description="EamA" evidence="7">
    <location>
        <begin position="2"/>
        <end position="128"/>
    </location>
</feature>
<evidence type="ECO:0000256" key="6">
    <source>
        <dbReference type="SAM" id="Phobius"/>
    </source>
</evidence>
<dbReference type="PANTHER" id="PTHR32322:SF2">
    <property type="entry name" value="EAMA DOMAIN-CONTAINING PROTEIN"/>
    <property type="match status" value="1"/>
</dbReference>
<gene>
    <name evidence="8" type="ORF">SUTMEG_11110</name>
</gene>
<feature type="transmembrane region" description="Helical" evidence="6">
    <location>
        <begin position="238"/>
        <end position="257"/>
    </location>
</feature>
<evidence type="ECO:0000256" key="4">
    <source>
        <dbReference type="ARBA" id="ARBA00022989"/>
    </source>
</evidence>
<proteinExistence type="inferred from homology"/>
<evidence type="ECO:0000313" key="8">
    <source>
        <dbReference type="EMBL" id="BBF23220.1"/>
    </source>
</evidence>
<evidence type="ECO:0000256" key="5">
    <source>
        <dbReference type="ARBA" id="ARBA00023136"/>
    </source>
</evidence>
<comment type="subcellular location">
    <subcellularLocation>
        <location evidence="1">Membrane</location>
        <topology evidence="1">Multi-pass membrane protein</topology>
    </subcellularLocation>
</comment>
<dbReference type="InterPro" id="IPR050638">
    <property type="entry name" value="AA-Vitamin_Transporters"/>
</dbReference>
<accession>A0A2Z6IBB4</accession>
<feature type="transmembrane region" description="Helical" evidence="6">
    <location>
        <begin position="263"/>
        <end position="281"/>
    </location>
</feature>
<reference evidence="8 9" key="1">
    <citation type="journal article" date="2018" name="Int. J. Syst. Evol. Microbiol.">
        <title>Mesosutterella multiformis gen. nov., sp. nov., a member of the family Sutterellaceae and Sutterella megalosphaeroides sp. nov., isolated from human faeces.</title>
        <authorList>
            <person name="Sakamoto M."/>
            <person name="Ikeyama N."/>
            <person name="Kunihiro T."/>
            <person name="Iino T."/>
            <person name="Yuki M."/>
            <person name="Ohkuma M."/>
        </authorList>
    </citation>
    <scope>NUCLEOTIDE SEQUENCE [LARGE SCALE GENOMIC DNA]</scope>
    <source>
        <strain evidence="8 9">6FBBBH3</strain>
    </source>
</reference>
<dbReference type="SUPFAM" id="SSF103481">
    <property type="entry name" value="Multidrug resistance efflux transporter EmrE"/>
    <property type="match status" value="2"/>
</dbReference>